<feature type="compositionally biased region" description="Basic and acidic residues" evidence="1">
    <location>
        <begin position="137"/>
        <end position="147"/>
    </location>
</feature>
<dbReference type="AlphaFoldDB" id="A0A1B1E258"/>
<feature type="transmembrane region" description="Helical" evidence="2">
    <location>
        <begin position="211"/>
        <end position="228"/>
    </location>
</feature>
<dbReference type="OrthoDB" id="387450at2759"/>
<accession>A0A1B1E258</accession>
<dbReference type="GeneID" id="30910434"/>
<keyword evidence="2" id="KW-1133">Transmembrane helix</keyword>
<keyword evidence="2" id="KW-0812">Transmembrane</keyword>
<dbReference type="Proteomes" id="UP000092716">
    <property type="component" value="Chromosome 11"/>
</dbReference>
<proteinExistence type="predicted"/>
<evidence type="ECO:0000313" key="4">
    <source>
        <dbReference type="Proteomes" id="UP000092716"/>
    </source>
</evidence>
<evidence type="ECO:0000256" key="1">
    <source>
        <dbReference type="SAM" id="MobiDB-lite"/>
    </source>
</evidence>
<reference evidence="4" key="1">
    <citation type="submission" date="2016-06" db="EMBL/GenBank/DDBJ databases">
        <title>First high quality genome sequence of Plasmodium coatneyi using continuous long reads from single molecule, real-time sequencing.</title>
        <authorList>
            <person name="Chien J.-T."/>
            <person name="Pakala S.B."/>
            <person name="Geraldo J.A."/>
            <person name="Lapp S.A."/>
            <person name="Barnwell J.W."/>
            <person name="Kissinger J.C."/>
            <person name="Galinski M.R."/>
            <person name="Humphrey J.C."/>
        </authorList>
    </citation>
    <scope>NUCLEOTIDE SEQUENCE [LARGE SCALE GENOMIC DNA]</scope>
    <source>
        <strain evidence="4">Hackeri</strain>
    </source>
</reference>
<organism evidence="3 4">
    <name type="scientific">Plasmodium coatneyi</name>
    <dbReference type="NCBI Taxonomy" id="208452"/>
    <lineage>
        <taxon>Eukaryota</taxon>
        <taxon>Sar</taxon>
        <taxon>Alveolata</taxon>
        <taxon>Apicomplexa</taxon>
        <taxon>Aconoidasida</taxon>
        <taxon>Haemosporida</taxon>
        <taxon>Plasmodiidae</taxon>
        <taxon>Plasmodium</taxon>
    </lineage>
</organism>
<evidence type="ECO:0000256" key="2">
    <source>
        <dbReference type="SAM" id="Phobius"/>
    </source>
</evidence>
<gene>
    <name evidence="3" type="ORF">PCOAH_00037030</name>
</gene>
<dbReference type="EMBL" id="CP016249">
    <property type="protein sequence ID" value="ANQ09128.1"/>
    <property type="molecule type" value="Genomic_DNA"/>
</dbReference>
<dbReference type="KEGG" id="pcot:PCOAH_00037030"/>
<keyword evidence="2" id="KW-0472">Membrane</keyword>
<dbReference type="VEuPathDB" id="PlasmoDB:PCOAH_00037030"/>
<feature type="region of interest" description="Disordered" evidence="1">
    <location>
        <begin position="115"/>
        <end position="149"/>
    </location>
</feature>
<sequence length="233" mass="25671">MIDNKNNNSRGSSHGFSTGSAGNLNKVNSFLKVFVFTFVILAIQCLNESFSASVQKSSGNGPKVASRLLLSNFDDSSVSLVIGGDDEGSNSNITSEYYYLIVDDNENKVDELGSAENLSDSNHDGDVQVPQEEDVSEKEKKLSREKTYGSNVTGETTMNDFLYEADFMRDCRMNKIKGKLHKKIFSFFKKHHYVVAAVMSIISLLAGNTVLAVGVIVIYIMLLALGYVHKKLK</sequence>
<evidence type="ECO:0000313" key="3">
    <source>
        <dbReference type="EMBL" id="ANQ09128.1"/>
    </source>
</evidence>
<dbReference type="RefSeq" id="XP_019915823.1">
    <property type="nucleotide sequence ID" value="XM_020060494.1"/>
</dbReference>
<protein>
    <submittedName>
        <fullName evidence="3">Uncharacterized protein</fullName>
    </submittedName>
</protein>
<keyword evidence="4" id="KW-1185">Reference proteome</keyword>
<name>A0A1B1E258_9APIC</name>